<feature type="transmembrane region" description="Helical" evidence="6">
    <location>
        <begin position="258"/>
        <end position="279"/>
    </location>
</feature>
<name>A0A161VBN7_9HYPH</name>
<dbReference type="GO" id="GO:0016020">
    <property type="term" value="C:membrane"/>
    <property type="evidence" value="ECO:0007669"/>
    <property type="project" value="UniProtKB-SubCell"/>
</dbReference>
<feature type="transmembrane region" description="Helical" evidence="6">
    <location>
        <begin position="137"/>
        <end position="159"/>
    </location>
</feature>
<dbReference type="Pfam" id="PF01594">
    <property type="entry name" value="AI-2E_transport"/>
    <property type="match status" value="1"/>
</dbReference>
<evidence type="ECO:0000313" key="7">
    <source>
        <dbReference type="EMBL" id="KZL21544.1"/>
    </source>
</evidence>
<dbReference type="GO" id="GO:0055085">
    <property type="term" value="P:transmembrane transport"/>
    <property type="evidence" value="ECO:0007669"/>
    <property type="project" value="TreeGrafter"/>
</dbReference>
<accession>A0A161VBN7</accession>
<evidence type="ECO:0000256" key="1">
    <source>
        <dbReference type="ARBA" id="ARBA00004141"/>
    </source>
</evidence>
<comment type="similarity">
    <text evidence="2">Belongs to the autoinducer-2 exporter (AI-2E) (TC 2.A.86) family.</text>
</comment>
<organism evidence="7 8">
    <name type="scientific">Pseudovibrio axinellae</name>
    <dbReference type="NCBI Taxonomy" id="989403"/>
    <lineage>
        <taxon>Bacteria</taxon>
        <taxon>Pseudomonadati</taxon>
        <taxon>Pseudomonadota</taxon>
        <taxon>Alphaproteobacteria</taxon>
        <taxon>Hyphomicrobiales</taxon>
        <taxon>Stappiaceae</taxon>
        <taxon>Pseudovibrio</taxon>
    </lineage>
</organism>
<keyword evidence="8" id="KW-1185">Reference proteome</keyword>
<comment type="subcellular location">
    <subcellularLocation>
        <location evidence="1">Membrane</location>
        <topology evidence="1">Multi-pass membrane protein</topology>
    </subcellularLocation>
</comment>
<dbReference type="RefSeq" id="WP_068002889.1">
    <property type="nucleotide sequence ID" value="NZ_FOFM01000006.1"/>
</dbReference>
<evidence type="ECO:0000256" key="3">
    <source>
        <dbReference type="ARBA" id="ARBA00022692"/>
    </source>
</evidence>
<protein>
    <submittedName>
        <fullName evidence="7">AI-2 transport protein TqsA</fullName>
    </submittedName>
</protein>
<feature type="transmembrane region" description="Helical" evidence="6">
    <location>
        <begin position="225"/>
        <end position="246"/>
    </location>
</feature>
<feature type="transmembrane region" description="Helical" evidence="6">
    <location>
        <begin position="299"/>
        <end position="326"/>
    </location>
</feature>
<feature type="transmembrane region" description="Helical" evidence="6">
    <location>
        <begin position="12"/>
        <end position="42"/>
    </location>
</feature>
<dbReference type="AlphaFoldDB" id="A0A161VBN7"/>
<comment type="caution">
    <text evidence="7">The sequence shown here is derived from an EMBL/GenBank/DDBJ whole genome shotgun (WGS) entry which is preliminary data.</text>
</comment>
<reference evidence="7 8" key="1">
    <citation type="journal article" date="2016" name="Front. Microbiol.">
        <title>Comparative Genomic Analysis Reveals a Diverse Repertoire of Genes Involved in Prokaryote-Eukaryote Interactions within the Pseudovibrio Genus.</title>
        <authorList>
            <person name="Romano S."/>
            <person name="Fernandez-Guerra A."/>
            <person name="Reen F.J."/>
            <person name="Glockner F.O."/>
            <person name="Crowley S.P."/>
            <person name="O'Sullivan O."/>
            <person name="Cotter P.D."/>
            <person name="Adams C."/>
            <person name="Dobson A.D."/>
            <person name="O'Gara F."/>
        </authorList>
    </citation>
    <scope>NUCLEOTIDE SEQUENCE [LARGE SCALE GENOMIC DNA]</scope>
    <source>
        <strain evidence="7 8">Ad2</strain>
    </source>
</reference>
<keyword evidence="5 6" id="KW-0472">Membrane</keyword>
<dbReference type="Proteomes" id="UP000076577">
    <property type="component" value="Unassembled WGS sequence"/>
</dbReference>
<keyword evidence="3 6" id="KW-0812">Transmembrane</keyword>
<evidence type="ECO:0000256" key="6">
    <source>
        <dbReference type="SAM" id="Phobius"/>
    </source>
</evidence>
<feature type="transmembrane region" description="Helical" evidence="6">
    <location>
        <begin position="63"/>
        <end position="83"/>
    </location>
</feature>
<gene>
    <name evidence="7" type="primary">tqsA</name>
    <name evidence="7" type="ORF">PsAD2_00843</name>
</gene>
<dbReference type="STRING" id="989403.SAMN05421798_106114"/>
<evidence type="ECO:0000256" key="4">
    <source>
        <dbReference type="ARBA" id="ARBA00022989"/>
    </source>
</evidence>
<dbReference type="InterPro" id="IPR002549">
    <property type="entry name" value="AI-2E-like"/>
</dbReference>
<keyword evidence="4 6" id="KW-1133">Transmembrane helix</keyword>
<sequence>MRQPLIKFTASLFLLVIIGWLLFIGRSLIIPLIIALVLWYIINSMSTALQHLPVVGSYLPRPLTILLALLVIFYVLGILFNIVSVNLQQLAFDAPTYQGRLDELLLKLSTQLKMDKPIQLSDILPNFSLSAALSTGASVLTSLAGSSSLVFIYVLFMIFEAATFDKKLAALFEDTDRAQLAFAIRDEVGRRMRHYMGIKTGVSILTGFLTFGITTWAGLPYAALFGFIAFLLNYIPTIGSLIAVIFPSLLSLVYFDTLTPFIAITLGLGAVQFMLGNLVEPRLMGTQLNISPLVIMISLSFWGALWGVLGMVLCVPLVVLTIIICAQFPSSRPIAILLSGDGNVGEPINLDHQIQTRELT</sequence>
<proteinExistence type="inferred from homology"/>
<dbReference type="EMBL" id="LMCB01000004">
    <property type="protein sequence ID" value="KZL21544.1"/>
    <property type="molecule type" value="Genomic_DNA"/>
</dbReference>
<dbReference type="PANTHER" id="PTHR21716:SF64">
    <property type="entry name" value="AI-2 TRANSPORT PROTEIN TQSA"/>
    <property type="match status" value="1"/>
</dbReference>
<evidence type="ECO:0000256" key="5">
    <source>
        <dbReference type="ARBA" id="ARBA00023136"/>
    </source>
</evidence>
<feature type="transmembrane region" description="Helical" evidence="6">
    <location>
        <begin position="200"/>
        <end position="219"/>
    </location>
</feature>
<evidence type="ECO:0000256" key="2">
    <source>
        <dbReference type="ARBA" id="ARBA00009773"/>
    </source>
</evidence>
<dbReference type="PANTHER" id="PTHR21716">
    <property type="entry name" value="TRANSMEMBRANE PROTEIN"/>
    <property type="match status" value="1"/>
</dbReference>
<evidence type="ECO:0000313" key="8">
    <source>
        <dbReference type="Proteomes" id="UP000076577"/>
    </source>
</evidence>
<dbReference type="PATRIC" id="fig|989403.3.peg.892"/>